<dbReference type="STRING" id="1434118.MSSAC_0934"/>
<dbReference type="Gene3D" id="2.60.40.1120">
    <property type="entry name" value="Carboxypeptidase-like, regulatory domain"/>
    <property type="match status" value="2"/>
</dbReference>
<dbReference type="GO" id="GO:0030246">
    <property type="term" value="F:carbohydrate binding"/>
    <property type="evidence" value="ECO:0007669"/>
    <property type="project" value="InterPro"/>
</dbReference>
<dbReference type="EMBL" id="CP009508">
    <property type="protein sequence ID" value="AKB35524.1"/>
    <property type="molecule type" value="Genomic_DNA"/>
</dbReference>
<evidence type="ECO:0000256" key="1">
    <source>
        <dbReference type="SAM" id="MobiDB-lite"/>
    </source>
</evidence>
<dbReference type="InterPro" id="IPR008969">
    <property type="entry name" value="CarboxyPept-like_regulatory"/>
</dbReference>
<dbReference type="AlphaFoldDB" id="A0A0E3PKG6"/>
<evidence type="ECO:0000313" key="2">
    <source>
        <dbReference type="EMBL" id="AKB35524.1"/>
    </source>
</evidence>
<sequence length="670" mass="72423">MKLKIGIFLLLICLLTVAPASAWTITGEDPDENLDSVNTGTASWITSPSTGSYIKYSWTTASTNIIINKPFSPNSISFSAKRGTSSLGYGCTASIIGENGSTLCSFSLPSLSTNYNRYEFVSGLPGYLDIYVNGVFINTHPISDGEATALKFYLSNTGGTYSKEFYLDDISTDHYVFGCNDEVSLSDDSFFFSYGYPKSTDCNFYVRLVEPNNEFYEWDTSSASVGSYYLDRGDYFTEPGTYSLRLYMEDLLTGYDYLLYTKSLIYTVPDPASIHLLSSEIEAGEQLKVICYNAQGYTLQVVPLGGSLTAYSINSLEKTVAHAIPLSTPVGRGTVILRNPSGGIVDYEYFDVYGGVSADASINLDKNAYVNTDAVKISYNDLPSGTTILFRGSDGDEYLIDKSWTKSGSGILSYELGGESLKSVMVYAVYSGTILDSDTATVAYGDNYAIYGTVYDANTLAPISGATVNIAGQVKYTDEVGRYDMTVSAGTQSISSTADGYNTYSSTINIISVSTQKNIYLVPVTPSEEGFGAIYGACADYETGAAIETAYIQISNSSGVTYSALGRSSTGSYIFEGIPNGSTWTLKASKTGYDNYQKEITVNGSTFHLIRLVSQDSSSTSGDYEDGDSTETTTERPGREAAKNAMKEFEALVPGLISLVGIKVFKELMK</sequence>
<organism evidence="2 3">
    <name type="scientific">Methanosarcina siciliae C2J</name>
    <dbReference type="NCBI Taxonomy" id="1434118"/>
    <lineage>
        <taxon>Archaea</taxon>
        <taxon>Methanobacteriati</taxon>
        <taxon>Methanobacteriota</taxon>
        <taxon>Stenosarchaea group</taxon>
        <taxon>Methanomicrobia</taxon>
        <taxon>Methanosarcinales</taxon>
        <taxon>Methanosarcinaceae</taxon>
        <taxon>Methanosarcina</taxon>
    </lineage>
</organism>
<dbReference type="PATRIC" id="fig|1434118.4.peg.1196"/>
<dbReference type="SUPFAM" id="SSF49464">
    <property type="entry name" value="Carboxypeptidase regulatory domain-like"/>
    <property type="match status" value="1"/>
</dbReference>
<dbReference type="HOGENOM" id="CLU_408065_0_0_2"/>
<name>A0A0E3PKG6_9EURY</name>
<dbReference type="Proteomes" id="UP000033123">
    <property type="component" value="Chromosome"/>
</dbReference>
<dbReference type="KEGG" id="msj:MSSAC_0934"/>
<evidence type="ECO:0000313" key="3">
    <source>
        <dbReference type="Proteomes" id="UP000033123"/>
    </source>
</evidence>
<dbReference type="GeneID" id="24870506"/>
<protein>
    <submittedName>
        <fullName evidence="2">Uncharacterized protein</fullName>
    </submittedName>
</protein>
<reference evidence="2 3" key="1">
    <citation type="submission" date="2014-07" db="EMBL/GenBank/DDBJ databases">
        <title>Methanogenic archaea and the global carbon cycle.</title>
        <authorList>
            <person name="Henriksen J.R."/>
            <person name="Luke J."/>
            <person name="Reinhart S."/>
            <person name="Benedict M.N."/>
            <person name="Youngblut N.D."/>
            <person name="Metcalf M.E."/>
            <person name="Whitaker R.J."/>
            <person name="Metcalf W.W."/>
        </authorList>
    </citation>
    <scope>NUCLEOTIDE SEQUENCE [LARGE SCALE GENOMIC DNA]</scope>
    <source>
        <strain evidence="2 3">C2J</strain>
    </source>
</reference>
<accession>A0A0E3PKG6</accession>
<dbReference type="RefSeq" id="WP_048180410.1">
    <property type="nucleotide sequence ID" value="NZ_CP009508.1"/>
</dbReference>
<feature type="region of interest" description="Disordered" evidence="1">
    <location>
        <begin position="617"/>
        <end position="641"/>
    </location>
</feature>
<dbReference type="InterPro" id="IPR013784">
    <property type="entry name" value="Carb-bd-like_fold"/>
</dbReference>
<gene>
    <name evidence="2" type="ORF">MSSAC_0934</name>
</gene>
<proteinExistence type="predicted"/>
<dbReference type="SUPFAM" id="SSF49452">
    <property type="entry name" value="Starch-binding domain-like"/>
    <property type="match status" value="1"/>
</dbReference>